<evidence type="ECO:0000313" key="1">
    <source>
        <dbReference type="EMBL" id="MEB3346320.1"/>
    </source>
</evidence>
<protein>
    <submittedName>
        <fullName evidence="1">Uncharacterized protein</fullName>
    </submittedName>
</protein>
<sequence>MTKDLNLENVSSTVENVLLPGIGWAGSGAVVALVPENRKKLVKGVMLGASIIVAAATQAGNKQLKSSTKVLSGVAIRQGMDLLQDALKKRYAITDASPASDKLIAGAIGLACPDGGCQYRNDALVYDAAYVPSLQMPEYDTVFEELEEEELDNSFA</sequence>
<dbReference type="RefSeq" id="WP_324180344.1">
    <property type="nucleotide sequence ID" value="NZ_BAABAW010000024.1"/>
</dbReference>
<name>A0ABU5ZWU3_9FLAO</name>
<evidence type="ECO:0000313" key="2">
    <source>
        <dbReference type="Proteomes" id="UP001327027"/>
    </source>
</evidence>
<dbReference type="EMBL" id="JAYKLX010000005">
    <property type="protein sequence ID" value="MEB3346320.1"/>
    <property type="molecule type" value="Genomic_DNA"/>
</dbReference>
<organism evidence="1 2">
    <name type="scientific">Aquimarina gracilis</name>
    <dbReference type="NCBI Taxonomy" id="874422"/>
    <lineage>
        <taxon>Bacteria</taxon>
        <taxon>Pseudomonadati</taxon>
        <taxon>Bacteroidota</taxon>
        <taxon>Flavobacteriia</taxon>
        <taxon>Flavobacteriales</taxon>
        <taxon>Flavobacteriaceae</taxon>
        <taxon>Aquimarina</taxon>
    </lineage>
</organism>
<proteinExistence type="predicted"/>
<keyword evidence="2" id="KW-1185">Reference proteome</keyword>
<accession>A0ABU5ZWU3</accession>
<gene>
    <name evidence="1" type="ORF">U6A24_12655</name>
</gene>
<comment type="caution">
    <text evidence="1">The sequence shown here is derived from an EMBL/GenBank/DDBJ whole genome shotgun (WGS) entry which is preliminary data.</text>
</comment>
<dbReference type="Proteomes" id="UP001327027">
    <property type="component" value="Unassembled WGS sequence"/>
</dbReference>
<reference evidence="1 2" key="1">
    <citation type="journal article" date="2013" name="Int. J. Syst. Evol. Microbiol.">
        <title>Aquimarina gracilis sp. nov., isolated from the gut microflora of a mussel, Mytilus coruscus, and emended description of Aquimarina spongiae.</title>
        <authorList>
            <person name="Park S.C."/>
            <person name="Choe H.N."/>
            <person name="Baik K.S."/>
            <person name="Seong C.N."/>
        </authorList>
    </citation>
    <scope>NUCLEOTIDE SEQUENCE [LARGE SCALE GENOMIC DNA]</scope>
    <source>
        <strain evidence="1 2">PSC32</strain>
    </source>
</reference>